<gene>
    <name evidence="1" type="ORF">BROFUL_00740</name>
</gene>
<organism evidence="1 2">
    <name type="scientific">Candidatus Brocadia fulgida</name>
    <dbReference type="NCBI Taxonomy" id="380242"/>
    <lineage>
        <taxon>Bacteria</taxon>
        <taxon>Pseudomonadati</taxon>
        <taxon>Planctomycetota</taxon>
        <taxon>Candidatus Brocadiia</taxon>
        <taxon>Candidatus Brocadiales</taxon>
        <taxon>Candidatus Brocadiaceae</taxon>
        <taxon>Candidatus Brocadia</taxon>
    </lineage>
</organism>
<dbReference type="Proteomes" id="UP000034954">
    <property type="component" value="Unassembled WGS sequence"/>
</dbReference>
<reference evidence="1 2" key="1">
    <citation type="journal article" date="2013" name="BMC Microbiol.">
        <title>Identification of the type II cytochrome c maturation pathway in anammox bacteria by comparative genomics.</title>
        <authorList>
            <person name="Ferousi C."/>
            <person name="Speth D.R."/>
            <person name="Reimann J."/>
            <person name="Op den Camp H.J."/>
            <person name="Allen J.W."/>
            <person name="Keltjens J.T."/>
            <person name="Jetten M.S."/>
        </authorList>
    </citation>
    <scope>NUCLEOTIDE SEQUENCE [LARGE SCALE GENOMIC DNA]</scope>
    <source>
        <strain evidence="1">RU1</strain>
    </source>
</reference>
<accession>A0A0M2UXC9</accession>
<protein>
    <submittedName>
        <fullName evidence="1">Uncharacterized protein</fullName>
    </submittedName>
</protein>
<name>A0A0M2UXC9_9BACT</name>
<comment type="caution">
    <text evidence="1">The sequence shown here is derived from an EMBL/GenBank/DDBJ whole genome shotgun (WGS) entry which is preliminary data.</text>
</comment>
<keyword evidence="2" id="KW-1185">Reference proteome</keyword>
<dbReference type="EMBL" id="LAQJ01000094">
    <property type="protein sequence ID" value="KKO20532.1"/>
    <property type="molecule type" value="Genomic_DNA"/>
</dbReference>
<evidence type="ECO:0000313" key="2">
    <source>
        <dbReference type="Proteomes" id="UP000034954"/>
    </source>
</evidence>
<dbReference type="AlphaFoldDB" id="A0A0M2UXC9"/>
<sequence length="57" mass="6324">MIGIEICSGEHLCPDFEIPLFHIKFQHQLNGAEADRASFKTLGNSVTVAQMTLDHLV</sequence>
<evidence type="ECO:0000313" key="1">
    <source>
        <dbReference type="EMBL" id="KKO20532.1"/>
    </source>
</evidence>
<proteinExistence type="predicted"/>